<evidence type="ECO:0000259" key="3">
    <source>
        <dbReference type="Pfam" id="PF04195"/>
    </source>
</evidence>
<protein>
    <submittedName>
        <fullName evidence="4">Transposase (Putative), gypsy type</fullName>
    </submittedName>
</protein>
<dbReference type="AlphaFoldDB" id="A0A699H3A5"/>
<evidence type="ECO:0000256" key="1">
    <source>
        <dbReference type="SAM" id="Coils"/>
    </source>
</evidence>
<keyword evidence="2" id="KW-0472">Membrane</keyword>
<dbReference type="PANTHER" id="PTHR31099:SF28">
    <property type="entry name" value="F5J5.12"/>
    <property type="match status" value="1"/>
</dbReference>
<dbReference type="EMBL" id="BKCJ010104630">
    <property type="protein sequence ID" value="GEX37462.1"/>
    <property type="molecule type" value="Genomic_DNA"/>
</dbReference>
<proteinExistence type="predicted"/>
<dbReference type="InterPro" id="IPR007321">
    <property type="entry name" value="Transposase_28"/>
</dbReference>
<feature type="domain" description="Transposase (putative) gypsy type" evidence="3">
    <location>
        <begin position="38"/>
        <end position="92"/>
    </location>
</feature>
<evidence type="ECO:0000256" key="2">
    <source>
        <dbReference type="SAM" id="Phobius"/>
    </source>
</evidence>
<evidence type="ECO:0000313" key="4">
    <source>
        <dbReference type="EMBL" id="GEX37462.1"/>
    </source>
</evidence>
<sequence length="1277" mass="140912">MFHIPEEVHLVLPNQDDTMHKRPARKIGLYTRFFDFTNFRLPLSSFLVDILRHFRINISQLSVIGAAKVYHFEILCRVYEIVPTIRLFWCFYVNTKKSGWISFRKRSDNVDHTAKHVIRDLAPVVSDFNAQDYATLISHPSPTVGRTVPLLPVAPDHTDSELKASVERLFDEGGSDNQVEQGDFARGRLNANIHPVVEAVNIVTEDAALVQLRRQGKRKFVAMNRFLAGAVLNAEVVVTVIPTLPFVTASVSTTPEREDEDHTDSVAEPNHCTIRALQRFVISSDSSHHSGLTITEAEVDSLVRSSTHVMTTATIVTSMVDSTLVAKEKPVKPSLFVADSSLAGGADPNTSVFSDLTKSDFLSMTNESRLDDGRVCHEMVDEFAPPKFFASIHGMEHDQLFTEFNVGAARQMSLSEEVRMRAKYNVKERRRLKSVVEKQDELRKAMYGDIENLKAQLLLKEAEAVEATHLCAQTSNLEVVEKSLQDEVNALKGRNVILEKERDALDVKVTGLEASVVGKERDLTDLNAQLTSVKSQNDSLADQEVSSVELRGKITVYDNCMEQLEKFQDDRMKHLLNIIPDRRWLLTHGLKLFLVKCLNSSEYLIALGAAISRAIEKGMQSDLVTDIDHGREGKSLADVDAYNPDTEADFNISLQQLCEVDCPLLAELKSYKDASTKDIMNVLCLEGALADAPGMNDLQPDIDFIPPISIDDYEIAGVDGQEGVRESCFSSRSPNLYALFPSAFLTSYGPSHLSPSFLVSSAWLASLLRYTRASSFGTGSTFVVRIVGMSISIGMTASVSYVNENRVSPLLDFIMDIVHLMWSYAPWPKERVSFVRYLKIGVIYVSSSSSTTANTSTLLIDFSINSSTNTCLLKCAKLVDAILLSASSFLFSLLGICLIENALKLLEDPSVNKIHGSGSSSSTSIRVSRESSSGRLTMKSASICPLTDTLVLKNGKDFSADLAKNLFRLASFPFKFCTSFKHFKDGRLKTASTLSGHTFSPLVLTLYPKNIPSSIPKNALSTRRWIPSKNIYVTLEYTTQLVPAFLGVSPGPETNAHSSETNLLLFKVITPPSTGSFNETACSFLTPGLPIIPLYGDGDLTTTKFIQAEAECSSSPILTTSCICPIGHIILPLNTIKGVGTGTNCFLISGRSLLKQCSYIIFEARSLSTYMRFMQWPSISASMIIGPSTPSSSFRGGESVGISLYVTTLTKLPLVVIVSYTRARLGFRFWVGLICYDPIGLILSRKYFSGHILWTIVVILCGPMVSMVAAVFKTKIE</sequence>
<accession>A0A699H3A5</accession>
<dbReference type="PANTHER" id="PTHR31099">
    <property type="entry name" value="OS06G0165300 PROTEIN"/>
    <property type="match status" value="1"/>
</dbReference>
<feature type="non-terminal residue" evidence="4">
    <location>
        <position position="1277"/>
    </location>
</feature>
<dbReference type="Pfam" id="PF04195">
    <property type="entry name" value="Transposase_28"/>
    <property type="match status" value="1"/>
</dbReference>
<keyword evidence="2" id="KW-1133">Transmembrane helix</keyword>
<reference evidence="4" key="1">
    <citation type="journal article" date="2019" name="Sci. Rep.">
        <title>Draft genome of Tanacetum cinerariifolium, the natural source of mosquito coil.</title>
        <authorList>
            <person name="Yamashiro T."/>
            <person name="Shiraishi A."/>
            <person name="Satake H."/>
            <person name="Nakayama K."/>
        </authorList>
    </citation>
    <scope>NUCLEOTIDE SEQUENCE</scope>
</reference>
<feature type="transmembrane region" description="Helical" evidence="2">
    <location>
        <begin position="1251"/>
        <end position="1272"/>
    </location>
</feature>
<organism evidence="4">
    <name type="scientific">Tanacetum cinerariifolium</name>
    <name type="common">Dalmatian daisy</name>
    <name type="synonym">Chrysanthemum cinerariifolium</name>
    <dbReference type="NCBI Taxonomy" id="118510"/>
    <lineage>
        <taxon>Eukaryota</taxon>
        <taxon>Viridiplantae</taxon>
        <taxon>Streptophyta</taxon>
        <taxon>Embryophyta</taxon>
        <taxon>Tracheophyta</taxon>
        <taxon>Spermatophyta</taxon>
        <taxon>Magnoliopsida</taxon>
        <taxon>eudicotyledons</taxon>
        <taxon>Gunneridae</taxon>
        <taxon>Pentapetalae</taxon>
        <taxon>asterids</taxon>
        <taxon>campanulids</taxon>
        <taxon>Asterales</taxon>
        <taxon>Asteraceae</taxon>
        <taxon>Asteroideae</taxon>
        <taxon>Anthemideae</taxon>
        <taxon>Anthemidinae</taxon>
        <taxon>Tanacetum</taxon>
    </lineage>
</organism>
<name>A0A699H3A5_TANCI</name>
<gene>
    <name evidence="4" type="ORF">Tci_309437</name>
</gene>
<keyword evidence="1" id="KW-0175">Coiled coil</keyword>
<feature type="coiled-coil region" evidence="1">
    <location>
        <begin position="481"/>
        <end position="543"/>
    </location>
</feature>
<keyword evidence="2" id="KW-0812">Transmembrane</keyword>
<comment type="caution">
    <text evidence="4">The sequence shown here is derived from an EMBL/GenBank/DDBJ whole genome shotgun (WGS) entry which is preliminary data.</text>
</comment>